<dbReference type="EMBL" id="HACA01024409">
    <property type="protein sequence ID" value="CDW41770.1"/>
    <property type="molecule type" value="Transcribed_RNA"/>
</dbReference>
<reference evidence="1" key="1">
    <citation type="submission" date="2014-05" db="EMBL/GenBank/DDBJ databases">
        <authorList>
            <person name="Chronopoulou M."/>
        </authorList>
    </citation>
    <scope>NUCLEOTIDE SEQUENCE</scope>
    <source>
        <tissue evidence="1">Whole organism</tissue>
    </source>
</reference>
<dbReference type="AlphaFoldDB" id="A0A0K2UUK3"/>
<proteinExistence type="predicted"/>
<accession>A0A0K2UUK3</accession>
<name>A0A0K2UUK3_LEPSM</name>
<organism evidence="1">
    <name type="scientific">Lepeophtheirus salmonis</name>
    <name type="common">Salmon louse</name>
    <name type="synonym">Caligus salmonis</name>
    <dbReference type="NCBI Taxonomy" id="72036"/>
    <lineage>
        <taxon>Eukaryota</taxon>
        <taxon>Metazoa</taxon>
        <taxon>Ecdysozoa</taxon>
        <taxon>Arthropoda</taxon>
        <taxon>Crustacea</taxon>
        <taxon>Multicrustacea</taxon>
        <taxon>Hexanauplia</taxon>
        <taxon>Copepoda</taxon>
        <taxon>Siphonostomatoida</taxon>
        <taxon>Caligidae</taxon>
        <taxon>Lepeophtheirus</taxon>
    </lineage>
</organism>
<evidence type="ECO:0000313" key="1">
    <source>
        <dbReference type="EMBL" id="CDW41770.1"/>
    </source>
</evidence>
<sequence length="108" mass="12923">MGFLHCWCQMWPLHPQKALFTHFFLIGVWKFWCEIPRSLAWTIINLRKLVWEVFFNSFWFSLAFLTEPFFLPNVTDLLEVMKVVLETHNCFESGNGKSSTTFKSHFLE</sequence>
<protein>
    <submittedName>
        <fullName evidence="1">Uncharacterized protein</fullName>
    </submittedName>
</protein>